<reference evidence="1 2" key="1">
    <citation type="submission" date="2018-02" db="EMBL/GenBank/DDBJ databases">
        <title>Comparative genomes isolates from brazilian mangrove.</title>
        <authorList>
            <person name="Araujo J.E."/>
            <person name="Taketani R.G."/>
            <person name="Silva M.C.P."/>
            <person name="Loureco M.V."/>
            <person name="Andreote F.D."/>
        </authorList>
    </citation>
    <scope>NUCLEOTIDE SEQUENCE [LARGE SCALE GENOMIC DNA]</scope>
    <source>
        <strain evidence="1 2">Hex-1 MGV</strain>
    </source>
</reference>
<dbReference type="RefSeq" id="WP_105328472.1">
    <property type="nucleotide sequence ID" value="NZ_PUHY01000005.1"/>
</dbReference>
<sequence>MESEFQHLSNLEHLLQGQEDDCDDFDEGFCRIAEMSPAEYASFLELRAATTFGQVWSRYRSAMFKIADDYGRGSSDRQKAIRETILQYPNVRLYLGTLIDEQSWRVNTQNDEQLTNTLLLMLAIADFGDDPAAQSIMTNLYHQAKQAGIKIDSLVSSVAINASDTPTGNRGYSTQQFFRTFAPTKGW</sequence>
<accession>A0A2S8FYX8</accession>
<dbReference type="EMBL" id="PUHY01000005">
    <property type="protein sequence ID" value="PQO37221.1"/>
    <property type="molecule type" value="Genomic_DNA"/>
</dbReference>
<organism evidence="1 2">
    <name type="scientific">Blastopirellula marina</name>
    <dbReference type="NCBI Taxonomy" id="124"/>
    <lineage>
        <taxon>Bacteria</taxon>
        <taxon>Pseudomonadati</taxon>
        <taxon>Planctomycetota</taxon>
        <taxon>Planctomycetia</taxon>
        <taxon>Pirellulales</taxon>
        <taxon>Pirellulaceae</taxon>
        <taxon>Blastopirellula</taxon>
    </lineage>
</organism>
<dbReference type="Proteomes" id="UP000238322">
    <property type="component" value="Unassembled WGS sequence"/>
</dbReference>
<name>A0A2S8FYX8_9BACT</name>
<protein>
    <submittedName>
        <fullName evidence="1">Uncharacterized protein</fullName>
    </submittedName>
</protein>
<dbReference type="AlphaFoldDB" id="A0A2S8FYX8"/>
<evidence type="ECO:0000313" key="2">
    <source>
        <dbReference type="Proteomes" id="UP000238322"/>
    </source>
</evidence>
<gene>
    <name evidence="1" type="ORF">C5Y83_04540</name>
</gene>
<evidence type="ECO:0000313" key="1">
    <source>
        <dbReference type="EMBL" id="PQO37221.1"/>
    </source>
</evidence>
<comment type="caution">
    <text evidence="1">The sequence shown here is derived from an EMBL/GenBank/DDBJ whole genome shotgun (WGS) entry which is preliminary data.</text>
</comment>
<proteinExistence type="predicted"/>